<dbReference type="PRINTS" id="PR00111">
    <property type="entry name" value="ABHYDROLASE"/>
</dbReference>
<dbReference type="InterPro" id="IPR000073">
    <property type="entry name" value="AB_hydrolase_1"/>
</dbReference>
<dbReference type="Pfam" id="PF12146">
    <property type="entry name" value="Hydrolase_4"/>
    <property type="match status" value="1"/>
</dbReference>
<gene>
    <name evidence="3" type="ORF">BGZ97_011575</name>
</gene>
<dbReference type="InterPro" id="IPR051044">
    <property type="entry name" value="MAG_DAG_Lipase"/>
</dbReference>
<evidence type="ECO:0000313" key="4">
    <source>
        <dbReference type="Proteomes" id="UP000823405"/>
    </source>
</evidence>
<feature type="region of interest" description="Disordered" evidence="1">
    <location>
        <begin position="277"/>
        <end position="381"/>
    </location>
</feature>
<protein>
    <recommendedName>
        <fullName evidence="2">Serine aminopeptidase S33 domain-containing protein</fullName>
    </recommendedName>
</protein>
<dbReference type="Proteomes" id="UP000823405">
    <property type="component" value="Unassembled WGS sequence"/>
</dbReference>
<dbReference type="OrthoDB" id="10249433at2759"/>
<dbReference type="SUPFAM" id="SSF53474">
    <property type="entry name" value="alpha/beta-Hydrolases"/>
    <property type="match status" value="1"/>
</dbReference>
<dbReference type="PANTHER" id="PTHR11614">
    <property type="entry name" value="PHOSPHOLIPASE-RELATED"/>
    <property type="match status" value="1"/>
</dbReference>
<reference evidence="3" key="1">
    <citation type="journal article" date="2020" name="Fungal Divers.">
        <title>Resolving the Mortierellaceae phylogeny through synthesis of multi-gene phylogenetics and phylogenomics.</title>
        <authorList>
            <person name="Vandepol N."/>
            <person name="Liber J."/>
            <person name="Desiro A."/>
            <person name="Na H."/>
            <person name="Kennedy M."/>
            <person name="Barry K."/>
            <person name="Grigoriev I.V."/>
            <person name="Miller A.N."/>
            <person name="O'Donnell K."/>
            <person name="Stajich J.E."/>
            <person name="Bonito G."/>
        </authorList>
    </citation>
    <scope>NUCLEOTIDE SEQUENCE</scope>
    <source>
        <strain evidence="3">NVP60</strain>
    </source>
</reference>
<feature type="region of interest" description="Disordered" evidence="1">
    <location>
        <begin position="393"/>
        <end position="419"/>
    </location>
</feature>
<name>A0A9P6R3H6_9FUNG</name>
<keyword evidence="4" id="KW-1185">Reference proteome</keyword>
<dbReference type="Gene3D" id="3.40.50.1820">
    <property type="entry name" value="alpha/beta hydrolase"/>
    <property type="match status" value="1"/>
</dbReference>
<feature type="compositionally biased region" description="Basic and acidic residues" evidence="1">
    <location>
        <begin position="298"/>
        <end position="326"/>
    </location>
</feature>
<accession>A0A9P6R3H6</accession>
<sequence length="700" mass="76141">MEHCERYQPLFIQFAARGMEVQAFDLPGFGETGAREEAYGITGGYDVLLKEIDSAIDRAHDAHPEKPIFLMGHGMGGALVLNYVCGLGQRTPLLAGVISSSPYLKPTISGVGTRFPSTYNRLGRWYPTISIGFRVTAEELTKDLVEQERFQNDGLIRDTVSLQCLGDMIYQGQKILKKRWKKFPAPLPLLLLHGTDDPICSYQATHTLSSHLLKLQPLNFVFKSWKGNMHDPHWDLDASAVRSEFTTWIRNHCKHFDKLPLDSSMVHWDSIRSSRSATSSHRSFRITSDHSSSSSSSDKGKKDKGDKKSEKKEKEDRMKMEKADKAAKKKQKNLNGGKRGSTGKEDIQDGAEADTQLRKTPPPSNPANAEPEAIQDLEGLRLQLEITKQKAIEKRREYNLEPPPPGAEAGPAPTPISNATDSALDVTLTVEEQHQQQAGPIPQPAPAALAPSGEQQHQLQQQQQGVIPTVVTVPLSASQSTLSGQQQDQEGVQTISVSHPIVKEQTEMEKSLEAIALTLSRHNSFNRLPSATAATSGVSGPVSMPELSEVVTLSEVELAAVATSAPIVVDVQVAPVVPTPLEEIVTNTDCAPQPAITAGTEDIVDTTVTTRAEEIVHHDQEQTNEASNINAVAAIVDSPRLASSRDVPEVVPTETAVELVSTLPAKLPGELHSPTPDVVAIAVGDEPIVPQGEHPLCIRE</sequence>
<evidence type="ECO:0000259" key="2">
    <source>
        <dbReference type="Pfam" id="PF12146"/>
    </source>
</evidence>
<evidence type="ECO:0000256" key="1">
    <source>
        <dbReference type="SAM" id="MobiDB-lite"/>
    </source>
</evidence>
<feature type="domain" description="Serine aminopeptidase S33" evidence="2">
    <location>
        <begin position="2"/>
        <end position="233"/>
    </location>
</feature>
<proteinExistence type="predicted"/>
<dbReference type="AlphaFoldDB" id="A0A9P6R3H6"/>
<dbReference type="InterPro" id="IPR022742">
    <property type="entry name" value="Hydrolase_4"/>
</dbReference>
<comment type="caution">
    <text evidence="3">The sequence shown here is derived from an EMBL/GenBank/DDBJ whole genome shotgun (WGS) entry which is preliminary data.</text>
</comment>
<dbReference type="EMBL" id="JAAAIN010000667">
    <property type="protein sequence ID" value="KAG0311883.1"/>
    <property type="molecule type" value="Genomic_DNA"/>
</dbReference>
<organism evidence="3 4">
    <name type="scientific">Linnemannia gamsii</name>
    <dbReference type="NCBI Taxonomy" id="64522"/>
    <lineage>
        <taxon>Eukaryota</taxon>
        <taxon>Fungi</taxon>
        <taxon>Fungi incertae sedis</taxon>
        <taxon>Mucoromycota</taxon>
        <taxon>Mortierellomycotina</taxon>
        <taxon>Mortierellomycetes</taxon>
        <taxon>Mortierellales</taxon>
        <taxon>Mortierellaceae</taxon>
        <taxon>Linnemannia</taxon>
    </lineage>
</organism>
<evidence type="ECO:0000313" key="3">
    <source>
        <dbReference type="EMBL" id="KAG0311883.1"/>
    </source>
</evidence>
<dbReference type="InterPro" id="IPR029058">
    <property type="entry name" value="AB_hydrolase_fold"/>
</dbReference>